<evidence type="ECO:0000256" key="2">
    <source>
        <dbReference type="ARBA" id="ARBA00023015"/>
    </source>
</evidence>
<evidence type="ECO:0000256" key="7">
    <source>
        <dbReference type="ARBA" id="ARBA00024438"/>
    </source>
</evidence>
<keyword evidence="2" id="KW-0805">Transcription regulation</keyword>
<reference evidence="12 13" key="1">
    <citation type="submission" date="2023-07" db="EMBL/GenBank/DDBJ databases">
        <title>Novel species in genus Planococcus.</title>
        <authorList>
            <person name="Ning S."/>
        </authorList>
    </citation>
    <scope>NUCLEOTIDE SEQUENCE [LARGE SCALE GENOMIC DNA]</scope>
    <source>
        <strain evidence="12 13">N017</strain>
    </source>
</reference>
<keyword evidence="3" id="KW-0731">Sigma factor</keyword>
<evidence type="ECO:0000259" key="10">
    <source>
        <dbReference type="Pfam" id="PF04545"/>
    </source>
</evidence>
<dbReference type="InterPro" id="IPR013325">
    <property type="entry name" value="RNA_pol_sigma_r2"/>
</dbReference>
<dbReference type="Gene3D" id="1.10.10.1320">
    <property type="entry name" value="Anti-sigma factor, zinc-finger domain"/>
    <property type="match status" value="1"/>
</dbReference>
<dbReference type="RefSeq" id="WP_301855949.1">
    <property type="nucleotide sequence ID" value="NZ_JAUJWU010000001.1"/>
</dbReference>
<dbReference type="Pfam" id="PF04542">
    <property type="entry name" value="Sigma70_r2"/>
    <property type="match status" value="1"/>
</dbReference>
<feature type="domain" description="RNA polymerase sigma-70 region 2" evidence="9">
    <location>
        <begin position="25"/>
        <end position="80"/>
    </location>
</feature>
<evidence type="ECO:0000256" key="8">
    <source>
        <dbReference type="SAM" id="Phobius"/>
    </source>
</evidence>
<dbReference type="EMBL" id="JAUJWU010000001">
    <property type="protein sequence ID" value="MDN7245428.1"/>
    <property type="molecule type" value="Genomic_DNA"/>
</dbReference>
<dbReference type="InterPro" id="IPR014284">
    <property type="entry name" value="RNA_pol_sigma-70_dom"/>
</dbReference>
<dbReference type="SUPFAM" id="SSF88946">
    <property type="entry name" value="Sigma2 domain of RNA polymerase sigma factors"/>
    <property type="match status" value="1"/>
</dbReference>
<evidence type="ECO:0000313" key="12">
    <source>
        <dbReference type="EMBL" id="MDN7245428.1"/>
    </source>
</evidence>
<gene>
    <name evidence="12" type="ORF">QWY13_07935</name>
</gene>
<keyword evidence="4" id="KW-0238">DNA-binding</keyword>
<keyword evidence="5" id="KW-0804">Transcription</keyword>
<dbReference type="Gene3D" id="1.10.1740.10">
    <property type="match status" value="1"/>
</dbReference>
<dbReference type="Gene3D" id="1.10.10.10">
    <property type="entry name" value="Winged helix-like DNA-binding domain superfamily/Winged helix DNA-binding domain"/>
    <property type="match status" value="1"/>
</dbReference>
<keyword evidence="13" id="KW-1185">Reference proteome</keyword>
<organism evidence="12 13">
    <name type="scientific">Planococcus shenhongbingii</name>
    <dbReference type="NCBI Taxonomy" id="3058398"/>
    <lineage>
        <taxon>Bacteria</taxon>
        <taxon>Bacillati</taxon>
        <taxon>Bacillota</taxon>
        <taxon>Bacilli</taxon>
        <taxon>Bacillales</taxon>
        <taxon>Caryophanaceae</taxon>
        <taxon>Planococcus</taxon>
    </lineage>
</organism>
<dbReference type="InterPro" id="IPR007627">
    <property type="entry name" value="RNA_pol_sigma70_r2"/>
</dbReference>
<evidence type="ECO:0000259" key="11">
    <source>
        <dbReference type="Pfam" id="PF13490"/>
    </source>
</evidence>
<comment type="similarity">
    <text evidence="1">Belongs to the sigma-70 factor family. ECF subfamily.</text>
</comment>
<comment type="similarity">
    <text evidence="6">Belongs to the zinc-associated anti-sigma factor (ZAS) superfamily. Anti-sigma-W factor family.</text>
</comment>
<accession>A0ABT8NC17</accession>
<evidence type="ECO:0000256" key="4">
    <source>
        <dbReference type="ARBA" id="ARBA00023125"/>
    </source>
</evidence>
<evidence type="ECO:0000259" key="9">
    <source>
        <dbReference type="Pfam" id="PF04542"/>
    </source>
</evidence>
<dbReference type="PANTHER" id="PTHR43133">
    <property type="entry name" value="RNA POLYMERASE ECF-TYPE SIGMA FACTO"/>
    <property type="match status" value="1"/>
</dbReference>
<sequence>MLYADERVLSGQKSLQNQEILISHYEKYEHFIYSFAYRMVKDGDIAEVVVQKVFIKLWHSFPFALEDSTAFSSQLLALTRKTSLEVLQEGIQLNTSSAESPEWQEKGAALSNSLLHLTEKQKKLLRWFYFDGLSQYAIAKKMNIPQSTVHLHIREAIHQLKASSENEREKSHCIMIRKLPDYFNLQMPPAETEAFEQHLASCSGCQEELFEWESLTKQFPYLSELQMPPPSLKELVLTAVFGEPEPLPLKQKNWLPILAAVLALSVGANTYLTSLISKKKKSRKIIRF</sequence>
<dbReference type="SUPFAM" id="SSF88659">
    <property type="entry name" value="Sigma3 and sigma4 domains of RNA polymerase sigma factors"/>
    <property type="match status" value="1"/>
</dbReference>
<dbReference type="InterPro" id="IPR027383">
    <property type="entry name" value="Znf_put"/>
</dbReference>
<dbReference type="InterPro" id="IPR013324">
    <property type="entry name" value="RNA_pol_sigma_r3/r4-like"/>
</dbReference>
<evidence type="ECO:0000256" key="3">
    <source>
        <dbReference type="ARBA" id="ARBA00023082"/>
    </source>
</evidence>
<name>A0ABT8NC17_9BACL</name>
<evidence type="ECO:0000256" key="5">
    <source>
        <dbReference type="ARBA" id="ARBA00023163"/>
    </source>
</evidence>
<proteinExistence type="inferred from homology"/>
<dbReference type="PANTHER" id="PTHR43133:SF8">
    <property type="entry name" value="RNA POLYMERASE SIGMA FACTOR HI_1459-RELATED"/>
    <property type="match status" value="1"/>
</dbReference>
<dbReference type="Proteomes" id="UP001172142">
    <property type="component" value="Unassembled WGS sequence"/>
</dbReference>
<keyword evidence="8" id="KW-0472">Membrane</keyword>
<feature type="domain" description="Putative zinc-finger" evidence="11">
    <location>
        <begin position="177"/>
        <end position="206"/>
    </location>
</feature>
<dbReference type="NCBIfam" id="TIGR02937">
    <property type="entry name" value="sigma70-ECF"/>
    <property type="match status" value="1"/>
</dbReference>
<feature type="transmembrane region" description="Helical" evidence="8">
    <location>
        <begin position="254"/>
        <end position="277"/>
    </location>
</feature>
<protein>
    <recommendedName>
        <fullName evidence="7">Anti-sigma-W factor RsiW</fullName>
    </recommendedName>
</protein>
<evidence type="ECO:0000256" key="6">
    <source>
        <dbReference type="ARBA" id="ARBA00024353"/>
    </source>
</evidence>
<dbReference type="InterPro" id="IPR036388">
    <property type="entry name" value="WH-like_DNA-bd_sf"/>
</dbReference>
<keyword evidence="8" id="KW-1133">Transmembrane helix</keyword>
<keyword evidence="8" id="KW-0812">Transmembrane</keyword>
<dbReference type="Pfam" id="PF13490">
    <property type="entry name" value="zf-HC2"/>
    <property type="match status" value="1"/>
</dbReference>
<comment type="caution">
    <text evidence="12">The sequence shown here is derived from an EMBL/GenBank/DDBJ whole genome shotgun (WGS) entry which is preliminary data.</text>
</comment>
<dbReference type="CDD" id="cd06171">
    <property type="entry name" value="Sigma70_r4"/>
    <property type="match status" value="1"/>
</dbReference>
<dbReference type="InterPro" id="IPR041916">
    <property type="entry name" value="Anti_sigma_zinc_sf"/>
</dbReference>
<feature type="domain" description="RNA polymerase sigma-70 region 4" evidence="10">
    <location>
        <begin position="114"/>
        <end position="161"/>
    </location>
</feature>
<dbReference type="InterPro" id="IPR039425">
    <property type="entry name" value="RNA_pol_sigma-70-like"/>
</dbReference>
<evidence type="ECO:0000256" key="1">
    <source>
        <dbReference type="ARBA" id="ARBA00010641"/>
    </source>
</evidence>
<dbReference type="InterPro" id="IPR007630">
    <property type="entry name" value="RNA_pol_sigma70_r4"/>
</dbReference>
<dbReference type="Pfam" id="PF04545">
    <property type="entry name" value="Sigma70_r4"/>
    <property type="match status" value="1"/>
</dbReference>
<evidence type="ECO:0000313" key="13">
    <source>
        <dbReference type="Proteomes" id="UP001172142"/>
    </source>
</evidence>